<keyword evidence="1" id="KW-0472">Membrane</keyword>
<evidence type="ECO:0000313" key="3">
    <source>
        <dbReference type="EMBL" id="SDN36001.1"/>
    </source>
</evidence>
<dbReference type="RefSeq" id="WP_093856500.1">
    <property type="nucleotide sequence ID" value="NZ_BJVZ01000016.1"/>
</dbReference>
<feature type="transmembrane region" description="Helical" evidence="1">
    <location>
        <begin position="259"/>
        <end position="277"/>
    </location>
</feature>
<protein>
    <submittedName>
        <fullName evidence="3">Uncharacterized protein</fullName>
    </submittedName>
</protein>
<evidence type="ECO:0000256" key="2">
    <source>
        <dbReference type="SAM" id="SignalP"/>
    </source>
</evidence>
<keyword evidence="4" id="KW-1185">Reference proteome</keyword>
<proteinExistence type="predicted"/>
<dbReference type="STRING" id="237069.SAMN05216498_2041"/>
<feature type="signal peptide" evidence="2">
    <location>
        <begin position="1"/>
        <end position="21"/>
    </location>
</feature>
<dbReference type="EMBL" id="FNIG01000004">
    <property type="protein sequence ID" value="SDN36001.1"/>
    <property type="molecule type" value="Genomic_DNA"/>
</dbReference>
<evidence type="ECO:0000313" key="4">
    <source>
        <dbReference type="Proteomes" id="UP000199334"/>
    </source>
</evidence>
<keyword evidence="2" id="KW-0732">Signal</keyword>
<name>A0A1H0ARK4_9BACI</name>
<feature type="transmembrane region" description="Helical" evidence="1">
    <location>
        <begin position="164"/>
        <end position="181"/>
    </location>
</feature>
<keyword evidence="1" id="KW-1133">Transmembrane helix</keyword>
<keyword evidence="1" id="KW-0812">Transmembrane</keyword>
<evidence type="ECO:0000256" key="1">
    <source>
        <dbReference type="SAM" id="Phobius"/>
    </source>
</evidence>
<sequence>MKHKFSLIVLLSILFVGCSQQEDEVVITNDSELYTSSHVKLLGFSISIDNHTEQEIDYYVKIDIEDDWLSKQLGQNEFVFGEGSALSEKGTIYDLKPDSSDIIGERVEFDQQVNEDRLKQSIQDNQSVKASLISINDEVLVSEYITNLTVTDEEGILKNRDHSFFILILILILLVGTSYLIDKAVRKWLGIEKPKRQDLPKAYKWLEQGANIVLNVVLFYLTIQGEIRDNGNLIMAMFIITLTFEILLNIIFLSKTKEYLVSLIHLAIIIIILAIFIETTPFFN</sequence>
<dbReference type="AlphaFoldDB" id="A0A1H0ARK4"/>
<feature type="transmembrane region" description="Helical" evidence="1">
    <location>
        <begin position="233"/>
        <end position="252"/>
    </location>
</feature>
<organism evidence="3 4">
    <name type="scientific">Tenuibacillus multivorans</name>
    <dbReference type="NCBI Taxonomy" id="237069"/>
    <lineage>
        <taxon>Bacteria</taxon>
        <taxon>Bacillati</taxon>
        <taxon>Bacillota</taxon>
        <taxon>Bacilli</taxon>
        <taxon>Bacillales</taxon>
        <taxon>Bacillaceae</taxon>
        <taxon>Tenuibacillus</taxon>
    </lineage>
</organism>
<accession>A0A1H0ARK4</accession>
<feature type="chain" id="PRO_5011701783" evidence="2">
    <location>
        <begin position="22"/>
        <end position="284"/>
    </location>
</feature>
<reference evidence="3 4" key="1">
    <citation type="submission" date="2016-10" db="EMBL/GenBank/DDBJ databases">
        <authorList>
            <person name="de Groot N.N."/>
        </authorList>
    </citation>
    <scope>NUCLEOTIDE SEQUENCE [LARGE SCALE GENOMIC DNA]</scope>
    <source>
        <strain evidence="3 4">CGMCC 1.3442</strain>
    </source>
</reference>
<gene>
    <name evidence="3" type="ORF">SAMN05216498_2041</name>
</gene>
<dbReference type="PROSITE" id="PS51257">
    <property type="entry name" value="PROKAR_LIPOPROTEIN"/>
    <property type="match status" value="1"/>
</dbReference>
<feature type="transmembrane region" description="Helical" evidence="1">
    <location>
        <begin position="202"/>
        <end position="221"/>
    </location>
</feature>
<dbReference type="Proteomes" id="UP000199334">
    <property type="component" value="Unassembled WGS sequence"/>
</dbReference>